<feature type="region of interest" description="Disordered" evidence="1">
    <location>
        <begin position="108"/>
        <end position="172"/>
    </location>
</feature>
<proteinExistence type="predicted"/>
<feature type="compositionally biased region" description="Gly residues" evidence="1">
    <location>
        <begin position="149"/>
        <end position="162"/>
    </location>
</feature>
<sequence length="215" mass="23567">MEGVIYKGVSKANGNENATEGSIVNYRWTGSHFTREVLENQKFNVRMLREEVKIKFGIEVSMGQCRRAKQYAMSLIKGTIVENYAKLWSYGEEIKSVKALKSKVKKRKAKGEDKTSALKKMKGKASALKKGKGQVQRGNGVKKGKGEGEGGSGIGFKTGQGECGSTSVVDKKNGKKEGTVKLRKKLEKIIQKKLAKTVEGKNSEGDTSTKPMDLD</sequence>
<reference evidence="2" key="1">
    <citation type="submission" date="2023-04" db="EMBL/GenBank/DDBJ databases">
        <authorList>
            <person name="Vijverberg K."/>
            <person name="Xiong W."/>
            <person name="Schranz E."/>
        </authorList>
    </citation>
    <scope>NUCLEOTIDE SEQUENCE</scope>
</reference>
<protein>
    <submittedName>
        <fullName evidence="2">Uncharacterized protein</fullName>
    </submittedName>
</protein>
<feature type="compositionally biased region" description="Polar residues" evidence="1">
    <location>
        <begin position="205"/>
        <end position="215"/>
    </location>
</feature>
<accession>A0AA35ZY46</accession>
<dbReference type="PANTHER" id="PTHR31973:SF189">
    <property type="entry name" value="TRANSPOSASE, MUDR, PLANT, MULE TRANSPOSASE DOMAIN PROTEIN-RELATED"/>
    <property type="match status" value="1"/>
</dbReference>
<dbReference type="Proteomes" id="UP001177003">
    <property type="component" value="Chromosome 8"/>
</dbReference>
<dbReference type="PANTHER" id="PTHR31973">
    <property type="entry name" value="POLYPROTEIN, PUTATIVE-RELATED"/>
    <property type="match status" value="1"/>
</dbReference>
<evidence type="ECO:0000313" key="2">
    <source>
        <dbReference type="EMBL" id="CAI9299767.1"/>
    </source>
</evidence>
<feature type="region of interest" description="Disordered" evidence="1">
    <location>
        <begin position="195"/>
        <end position="215"/>
    </location>
</feature>
<organism evidence="2 3">
    <name type="scientific">Lactuca saligna</name>
    <name type="common">Willowleaf lettuce</name>
    <dbReference type="NCBI Taxonomy" id="75948"/>
    <lineage>
        <taxon>Eukaryota</taxon>
        <taxon>Viridiplantae</taxon>
        <taxon>Streptophyta</taxon>
        <taxon>Embryophyta</taxon>
        <taxon>Tracheophyta</taxon>
        <taxon>Spermatophyta</taxon>
        <taxon>Magnoliopsida</taxon>
        <taxon>eudicotyledons</taxon>
        <taxon>Gunneridae</taxon>
        <taxon>Pentapetalae</taxon>
        <taxon>asterids</taxon>
        <taxon>campanulids</taxon>
        <taxon>Asterales</taxon>
        <taxon>Asteraceae</taxon>
        <taxon>Cichorioideae</taxon>
        <taxon>Cichorieae</taxon>
        <taxon>Lactucinae</taxon>
        <taxon>Lactuca</taxon>
    </lineage>
</organism>
<evidence type="ECO:0000313" key="3">
    <source>
        <dbReference type="Proteomes" id="UP001177003"/>
    </source>
</evidence>
<evidence type="ECO:0000256" key="1">
    <source>
        <dbReference type="SAM" id="MobiDB-lite"/>
    </source>
</evidence>
<name>A0AA35ZY46_LACSI</name>
<dbReference type="EMBL" id="OX465084">
    <property type="protein sequence ID" value="CAI9299767.1"/>
    <property type="molecule type" value="Genomic_DNA"/>
</dbReference>
<feature type="compositionally biased region" description="Basic residues" evidence="1">
    <location>
        <begin position="117"/>
        <end position="132"/>
    </location>
</feature>
<keyword evidence="3" id="KW-1185">Reference proteome</keyword>
<gene>
    <name evidence="2" type="ORF">LSALG_LOCUS38455</name>
</gene>
<dbReference type="AlphaFoldDB" id="A0AA35ZY46"/>